<protein>
    <submittedName>
        <fullName evidence="1">Uncharacterized protein</fullName>
    </submittedName>
</protein>
<dbReference type="Proteomes" id="UP001162162">
    <property type="component" value="Unassembled WGS sequence"/>
</dbReference>
<organism evidence="1 2">
    <name type="scientific">Aromia moschata</name>
    <dbReference type="NCBI Taxonomy" id="1265417"/>
    <lineage>
        <taxon>Eukaryota</taxon>
        <taxon>Metazoa</taxon>
        <taxon>Ecdysozoa</taxon>
        <taxon>Arthropoda</taxon>
        <taxon>Hexapoda</taxon>
        <taxon>Insecta</taxon>
        <taxon>Pterygota</taxon>
        <taxon>Neoptera</taxon>
        <taxon>Endopterygota</taxon>
        <taxon>Coleoptera</taxon>
        <taxon>Polyphaga</taxon>
        <taxon>Cucujiformia</taxon>
        <taxon>Chrysomeloidea</taxon>
        <taxon>Cerambycidae</taxon>
        <taxon>Cerambycinae</taxon>
        <taxon>Callichromatini</taxon>
        <taxon>Aromia</taxon>
    </lineage>
</organism>
<proteinExistence type="predicted"/>
<keyword evidence="2" id="KW-1185">Reference proteome</keyword>
<dbReference type="Gene3D" id="1.20.5.490">
    <property type="entry name" value="Single helix bin"/>
    <property type="match status" value="1"/>
</dbReference>
<evidence type="ECO:0000313" key="2">
    <source>
        <dbReference type="Proteomes" id="UP001162162"/>
    </source>
</evidence>
<dbReference type="AlphaFoldDB" id="A0AAV8XNB6"/>
<sequence length="167" mass="18603">MRVCFGTLCFSSRLNAADEEAPQVLGIARPSDTAHRQNHVSSKMASIEELQVGIGCNLRSKRRKSRNCPEEWRRSIGRYTARSASRNFRGLQLRDREILNLRSQLDKFQSVLVVCNPASPKGLTNTVGAEAQEAAGRHLGRAPERGLDLGAEQADIPTIYKDERVSR</sequence>
<dbReference type="EMBL" id="JAPWTK010000444">
    <property type="protein sequence ID" value="KAJ8940261.1"/>
    <property type="molecule type" value="Genomic_DNA"/>
</dbReference>
<evidence type="ECO:0000313" key="1">
    <source>
        <dbReference type="EMBL" id="KAJ8940261.1"/>
    </source>
</evidence>
<accession>A0AAV8XNB6</accession>
<comment type="caution">
    <text evidence="1">The sequence shown here is derived from an EMBL/GenBank/DDBJ whole genome shotgun (WGS) entry which is preliminary data.</text>
</comment>
<gene>
    <name evidence="1" type="ORF">NQ318_011945</name>
</gene>
<reference evidence="1" key="1">
    <citation type="journal article" date="2023" name="Insect Mol. Biol.">
        <title>Genome sequencing provides insights into the evolution of gene families encoding plant cell wall-degrading enzymes in longhorned beetles.</title>
        <authorList>
            <person name="Shin N.R."/>
            <person name="Okamura Y."/>
            <person name="Kirsch R."/>
            <person name="Pauchet Y."/>
        </authorList>
    </citation>
    <scope>NUCLEOTIDE SEQUENCE</scope>
    <source>
        <strain evidence="1">AMC_N1</strain>
    </source>
</reference>
<name>A0AAV8XNB6_9CUCU</name>